<dbReference type="SUPFAM" id="SSF53187">
    <property type="entry name" value="Zn-dependent exopeptidases"/>
    <property type="match status" value="1"/>
</dbReference>
<sequence>MELSEEGQQGDQTIILHRGITARTYRLSTSAWLASKVVFISARVHPGETPSSHVFNGLLELLLRPNDARSCQLRDQYVFKLIPLLNPDGVVRGHYRTDCRGVNLNRVYLTPDFLYYPSIYATKALLVYYHTKYGTIVPYANFLDSVWEEFKSIIRTPSGRISYKPLPECLESKLTDLDVNVTSESPAEVNDGIIFECDVVNQEVGRMEVERANVICTQRLSPLPTMKGDQADYVVAFNEKLQVSGPPIIVGSASELIKPWSSFTQAGVSPVGLDSEMSVQHALMTCQPPPPSMPNHQATEDHSSSENPESPWGVQISNSPVQRLSDENSGDHCTRTVETVQFTDKLSPAGYVNKSQSASVSKPSATLSEGTNSGSCAGGGGLAIKNQRTSSSLEIGSETSMRGDELLVVLYGQRV</sequence>
<feature type="region of interest" description="Disordered" evidence="4">
    <location>
        <begin position="284"/>
        <end position="316"/>
    </location>
</feature>
<evidence type="ECO:0000259" key="5">
    <source>
        <dbReference type="PROSITE" id="PS52035"/>
    </source>
</evidence>
<dbReference type="InterPro" id="IPR050821">
    <property type="entry name" value="Cytosolic_carboxypeptidase"/>
</dbReference>
<evidence type="ECO:0000256" key="4">
    <source>
        <dbReference type="SAM" id="MobiDB-lite"/>
    </source>
</evidence>
<evidence type="ECO:0000313" key="7">
    <source>
        <dbReference type="Proteomes" id="UP000324629"/>
    </source>
</evidence>
<feature type="domain" description="Peptidase M14" evidence="5">
    <location>
        <begin position="1"/>
        <end position="267"/>
    </location>
</feature>
<comment type="similarity">
    <text evidence="2 3">Belongs to the peptidase M14 family.</text>
</comment>
<comment type="caution">
    <text evidence="6">The sequence shown here is derived from an EMBL/GenBank/DDBJ whole genome shotgun (WGS) entry which is preliminary data.</text>
</comment>
<organism evidence="6 7">
    <name type="scientific">Paragonimus westermani</name>
    <dbReference type="NCBI Taxonomy" id="34504"/>
    <lineage>
        <taxon>Eukaryota</taxon>
        <taxon>Metazoa</taxon>
        <taxon>Spiralia</taxon>
        <taxon>Lophotrochozoa</taxon>
        <taxon>Platyhelminthes</taxon>
        <taxon>Trematoda</taxon>
        <taxon>Digenea</taxon>
        <taxon>Plagiorchiida</taxon>
        <taxon>Troglotremata</taxon>
        <taxon>Troglotrematidae</taxon>
        <taxon>Paragonimus</taxon>
    </lineage>
</organism>
<feature type="region of interest" description="Disordered" evidence="4">
    <location>
        <begin position="353"/>
        <end position="384"/>
    </location>
</feature>
<keyword evidence="7" id="KW-1185">Reference proteome</keyword>
<dbReference type="AlphaFoldDB" id="A0A5J4NFM0"/>
<evidence type="ECO:0000256" key="2">
    <source>
        <dbReference type="ARBA" id="ARBA00005988"/>
    </source>
</evidence>
<feature type="compositionally biased region" description="Polar residues" evidence="4">
    <location>
        <begin position="353"/>
        <end position="369"/>
    </location>
</feature>
<comment type="caution">
    <text evidence="3">Lacks conserved residue(s) required for the propagation of feature annotation.</text>
</comment>
<name>A0A5J4NFM0_9TREM</name>
<dbReference type="Proteomes" id="UP000324629">
    <property type="component" value="Unassembled WGS sequence"/>
</dbReference>
<dbReference type="PANTHER" id="PTHR12756:SF12">
    <property type="entry name" value="CYTOSOLIC CARBOXYPEPTIDASE-LIKE PROTEIN 5"/>
    <property type="match status" value="1"/>
</dbReference>
<dbReference type="Pfam" id="PF00246">
    <property type="entry name" value="Peptidase_M14"/>
    <property type="match status" value="1"/>
</dbReference>
<protein>
    <recommendedName>
        <fullName evidence="5">Peptidase M14 domain-containing protein</fullName>
    </recommendedName>
</protein>
<dbReference type="PANTHER" id="PTHR12756">
    <property type="entry name" value="CYTOSOLIC CARBOXYPEPTIDASE"/>
    <property type="match status" value="1"/>
</dbReference>
<dbReference type="InterPro" id="IPR000834">
    <property type="entry name" value="Peptidase_M14"/>
</dbReference>
<accession>A0A5J4NFM0</accession>
<comment type="cofactor">
    <cofactor evidence="1">
        <name>Zn(2+)</name>
        <dbReference type="ChEBI" id="CHEBI:29105"/>
    </cofactor>
</comment>
<dbReference type="GO" id="GO:0008270">
    <property type="term" value="F:zinc ion binding"/>
    <property type="evidence" value="ECO:0007669"/>
    <property type="project" value="InterPro"/>
</dbReference>
<gene>
    <name evidence="6" type="ORF">DEA37_0014083</name>
</gene>
<dbReference type="PROSITE" id="PS52035">
    <property type="entry name" value="PEPTIDASE_M14"/>
    <property type="match status" value="1"/>
</dbReference>
<reference evidence="6 7" key="1">
    <citation type="journal article" date="2019" name="Gigascience">
        <title>Whole-genome sequence of the oriental lung fluke Paragonimus westermani.</title>
        <authorList>
            <person name="Oey H."/>
            <person name="Zakrzewski M."/>
            <person name="Narain K."/>
            <person name="Devi K.R."/>
            <person name="Agatsuma T."/>
            <person name="Nawaratna S."/>
            <person name="Gobert G.N."/>
            <person name="Jones M.K."/>
            <person name="Ragan M.A."/>
            <person name="McManus D.P."/>
            <person name="Krause L."/>
        </authorList>
    </citation>
    <scope>NUCLEOTIDE SEQUENCE [LARGE SCALE GENOMIC DNA]</scope>
    <source>
        <strain evidence="6 7">IND2009</strain>
    </source>
</reference>
<evidence type="ECO:0000256" key="1">
    <source>
        <dbReference type="ARBA" id="ARBA00001947"/>
    </source>
</evidence>
<dbReference type="EMBL" id="QNGE01003226">
    <property type="protein sequence ID" value="KAA3674327.1"/>
    <property type="molecule type" value="Genomic_DNA"/>
</dbReference>
<dbReference type="Gene3D" id="3.40.630.10">
    <property type="entry name" value="Zn peptidases"/>
    <property type="match status" value="1"/>
</dbReference>
<evidence type="ECO:0000256" key="3">
    <source>
        <dbReference type="PROSITE-ProRule" id="PRU01379"/>
    </source>
</evidence>
<dbReference type="GO" id="GO:0004181">
    <property type="term" value="F:metallocarboxypeptidase activity"/>
    <property type="evidence" value="ECO:0007669"/>
    <property type="project" value="InterPro"/>
</dbReference>
<proteinExistence type="inferred from homology"/>
<dbReference type="GO" id="GO:0006508">
    <property type="term" value="P:proteolysis"/>
    <property type="evidence" value="ECO:0007669"/>
    <property type="project" value="InterPro"/>
</dbReference>
<evidence type="ECO:0000313" key="6">
    <source>
        <dbReference type="EMBL" id="KAA3674327.1"/>
    </source>
</evidence>